<proteinExistence type="inferred from homology"/>
<feature type="chain" id="PRO_5045253449" evidence="14">
    <location>
        <begin position="26"/>
        <end position="728"/>
    </location>
</feature>
<evidence type="ECO:0000256" key="12">
    <source>
        <dbReference type="RuleBase" id="RU003357"/>
    </source>
</evidence>
<evidence type="ECO:0000256" key="7">
    <source>
        <dbReference type="ARBA" id="ARBA00023077"/>
    </source>
</evidence>
<comment type="subcellular location">
    <subcellularLocation>
        <location evidence="1 11">Cell outer membrane</location>
        <topology evidence="1 11">Multi-pass membrane protein</topology>
    </subcellularLocation>
</comment>
<evidence type="ECO:0000256" key="13">
    <source>
        <dbReference type="SAM" id="MobiDB-lite"/>
    </source>
</evidence>
<comment type="similarity">
    <text evidence="2 11 12">Belongs to the TonB-dependent receptor family.</text>
</comment>
<dbReference type="Pfam" id="PF07715">
    <property type="entry name" value="Plug"/>
    <property type="match status" value="1"/>
</dbReference>
<dbReference type="InterPro" id="IPR036942">
    <property type="entry name" value="Beta-barrel_TonB_sf"/>
</dbReference>
<evidence type="ECO:0000256" key="9">
    <source>
        <dbReference type="ARBA" id="ARBA00023170"/>
    </source>
</evidence>
<keyword evidence="5 11" id="KW-0812">Transmembrane</keyword>
<protein>
    <submittedName>
        <fullName evidence="17">TonB-dependent receptor</fullName>
    </submittedName>
</protein>
<dbReference type="PANTHER" id="PTHR30069">
    <property type="entry name" value="TONB-DEPENDENT OUTER MEMBRANE RECEPTOR"/>
    <property type="match status" value="1"/>
</dbReference>
<gene>
    <name evidence="17" type="ORF">NX778_06325</name>
</gene>
<dbReference type="InterPro" id="IPR039426">
    <property type="entry name" value="TonB-dep_rcpt-like"/>
</dbReference>
<dbReference type="Gene3D" id="2.40.170.20">
    <property type="entry name" value="TonB-dependent receptor, beta-barrel domain"/>
    <property type="match status" value="1"/>
</dbReference>
<dbReference type="PANTHER" id="PTHR30069:SF29">
    <property type="entry name" value="HEMOGLOBIN AND HEMOGLOBIN-HAPTOGLOBIN-BINDING PROTEIN 1-RELATED"/>
    <property type="match status" value="1"/>
</dbReference>
<evidence type="ECO:0000256" key="3">
    <source>
        <dbReference type="ARBA" id="ARBA00022448"/>
    </source>
</evidence>
<dbReference type="Pfam" id="PF00593">
    <property type="entry name" value="TonB_dep_Rec_b-barrel"/>
    <property type="match status" value="1"/>
</dbReference>
<evidence type="ECO:0000256" key="5">
    <source>
        <dbReference type="ARBA" id="ARBA00022692"/>
    </source>
</evidence>
<keyword evidence="9 17" id="KW-0675">Receptor</keyword>
<evidence type="ECO:0000313" key="18">
    <source>
        <dbReference type="Proteomes" id="UP001204621"/>
    </source>
</evidence>
<keyword evidence="4 11" id="KW-1134">Transmembrane beta strand</keyword>
<dbReference type="InterPro" id="IPR012910">
    <property type="entry name" value="Plug_dom"/>
</dbReference>
<sequence>MQDHSKPFRLTIIAAAVALAASAHAQEAQTGAAKATSTEAPMQKVEVRGSAEAYDPRRDDTATKIVVNHEEIVKYGDNNVLDVLKRVPGVTVSGGGGRGGEIRMRGLGSGYTQILINGERAPAGFSIDSLAPDVIERIEVLRAATAEFSTQSIAGTINIVLKKAIKTAQRELKLGYGRGPDYSNPTANLQLSDRAGKLSWSLAANAIHQESARPSPALEQGYDAAGRSVLLRETTSYSATRFDALNISPRLNWNLEGGDTVTWQTFINVNRFRLNGTSDITTVYGAPAQYPHQWLPMTNDNQFFRTDLNWTHKLESGSKLDLKIGGVLGGLGNVTRRLAYNGATQTLDSKIDSKGTDRGFTSTGKYTNPLVENHALALGWDFGYNNRTDARLQRDASIAGQPAYLSDEHYKGRVLRFAGFAQDEWNVTPRWSVYLGMRWEGIFTRIEGNTFDTAHTRSSVWSPLMQTMYKLPGTKADQVRLALTRTYKAPDVQSLIPHRFLSLNNSSTEPDFMGNPDLKPELARGIDAAYEHFWDGGGMASISASTRQITDFTRQLTIFRDGRWVGLPSNFGNARTYGLELETKFPLKSLWAEAPALDLRASVSRNWSTVDSVAAPNNRLDQQTPVSATFGLDYKVGQLTTGASYAFKNGGQVRISANQLAYQSVRRDVDMYALWKFDPKNQLRVALANVLRQDFINSGSYFDQNGSVTRTSITPGRMVVRATMEMKF</sequence>
<dbReference type="Gene3D" id="2.170.130.10">
    <property type="entry name" value="TonB-dependent receptor, plug domain"/>
    <property type="match status" value="1"/>
</dbReference>
<dbReference type="EMBL" id="JANUGU010000001">
    <property type="protein sequence ID" value="MCS0657680.1"/>
    <property type="molecule type" value="Genomic_DNA"/>
</dbReference>
<keyword evidence="7 12" id="KW-0798">TonB box</keyword>
<evidence type="ECO:0000256" key="10">
    <source>
        <dbReference type="ARBA" id="ARBA00023237"/>
    </source>
</evidence>
<name>A0ABT2CWV5_9BURK</name>
<evidence type="ECO:0000313" key="17">
    <source>
        <dbReference type="EMBL" id="MCS0657680.1"/>
    </source>
</evidence>
<comment type="caution">
    <text evidence="17">The sequence shown here is derived from an EMBL/GenBank/DDBJ whole genome shotgun (WGS) entry which is preliminary data.</text>
</comment>
<evidence type="ECO:0000259" key="15">
    <source>
        <dbReference type="Pfam" id="PF00593"/>
    </source>
</evidence>
<dbReference type="SUPFAM" id="SSF56935">
    <property type="entry name" value="Porins"/>
    <property type="match status" value="1"/>
</dbReference>
<dbReference type="RefSeq" id="WP_258810825.1">
    <property type="nucleotide sequence ID" value="NZ_JANUGU010000001.1"/>
</dbReference>
<dbReference type="PROSITE" id="PS52016">
    <property type="entry name" value="TONB_DEPENDENT_REC_3"/>
    <property type="match status" value="1"/>
</dbReference>
<evidence type="ECO:0000259" key="16">
    <source>
        <dbReference type="Pfam" id="PF07715"/>
    </source>
</evidence>
<evidence type="ECO:0000256" key="14">
    <source>
        <dbReference type="SAM" id="SignalP"/>
    </source>
</evidence>
<feature type="domain" description="TonB-dependent receptor plug" evidence="16">
    <location>
        <begin position="58"/>
        <end position="156"/>
    </location>
</feature>
<accession>A0ABT2CWV5</accession>
<dbReference type="InterPro" id="IPR037066">
    <property type="entry name" value="Plug_dom_sf"/>
</dbReference>
<evidence type="ECO:0000256" key="4">
    <source>
        <dbReference type="ARBA" id="ARBA00022452"/>
    </source>
</evidence>
<organism evidence="17 18">
    <name type="scientific">Massilia terrae</name>
    <dbReference type="NCBI Taxonomy" id="1811224"/>
    <lineage>
        <taxon>Bacteria</taxon>
        <taxon>Pseudomonadati</taxon>
        <taxon>Pseudomonadota</taxon>
        <taxon>Betaproteobacteria</taxon>
        <taxon>Burkholderiales</taxon>
        <taxon>Oxalobacteraceae</taxon>
        <taxon>Telluria group</taxon>
        <taxon>Massilia</taxon>
    </lineage>
</organism>
<reference evidence="17 18" key="1">
    <citation type="submission" date="2022-08" db="EMBL/GenBank/DDBJ databases">
        <title>Reclassification of Massilia species as members of the genera Telluria, Duganella, Pseudoduganella, Mokoshia gen. nov. and Zemynaea gen. nov. using orthogonal and non-orthogonal genome-based approaches.</title>
        <authorList>
            <person name="Bowman J.P."/>
        </authorList>
    </citation>
    <scope>NUCLEOTIDE SEQUENCE [LARGE SCALE GENOMIC DNA]</scope>
    <source>
        <strain evidence="17 18">JCM 31606</strain>
    </source>
</reference>
<feature type="region of interest" description="Disordered" evidence="13">
    <location>
        <begin position="30"/>
        <end position="53"/>
    </location>
</feature>
<feature type="signal peptide" evidence="14">
    <location>
        <begin position="1"/>
        <end position="25"/>
    </location>
</feature>
<dbReference type="InterPro" id="IPR000531">
    <property type="entry name" value="Beta-barrel_TonB"/>
</dbReference>
<evidence type="ECO:0000256" key="2">
    <source>
        <dbReference type="ARBA" id="ARBA00009810"/>
    </source>
</evidence>
<evidence type="ECO:0000256" key="8">
    <source>
        <dbReference type="ARBA" id="ARBA00023136"/>
    </source>
</evidence>
<keyword evidence="18" id="KW-1185">Reference proteome</keyword>
<evidence type="ECO:0000256" key="6">
    <source>
        <dbReference type="ARBA" id="ARBA00022729"/>
    </source>
</evidence>
<dbReference type="Proteomes" id="UP001204621">
    <property type="component" value="Unassembled WGS sequence"/>
</dbReference>
<feature type="domain" description="TonB-dependent receptor-like beta-barrel" evidence="15">
    <location>
        <begin position="256"/>
        <end position="689"/>
    </location>
</feature>
<evidence type="ECO:0000256" key="11">
    <source>
        <dbReference type="PROSITE-ProRule" id="PRU01360"/>
    </source>
</evidence>
<keyword evidence="3 11" id="KW-0813">Transport</keyword>
<keyword evidence="8 11" id="KW-0472">Membrane</keyword>
<evidence type="ECO:0000256" key="1">
    <source>
        <dbReference type="ARBA" id="ARBA00004571"/>
    </source>
</evidence>
<keyword evidence="10 11" id="KW-0998">Cell outer membrane</keyword>
<keyword evidence="6 14" id="KW-0732">Signal</keyword>